<feature type="transmembrane region" description="Helical" evidence="8">
    <location>
        <begin position="265"/>
        <end position="284"/>
    </location>
</feature>
<evidence type="ECO:0000256" key="7">
    <source>
        <dbReference type="PROSITE-ProRule" id="PRU00581"/>
    </source>
</evidence>
<comment type="subcellular location">
    <subcellularLocation>
        <location evidence="1">Membrane</location>
        <topology evidence="1">Multi-pass membrane protein</topology>
    </subcellularLocation>
</comment>
<comment type="similarity">
    <text evidence="6">Belongs to the MAL family.</text>
</comment>
<feature type="transmembrane region" description="Helical" evidence="8">
    <location>
        <begin position="220"/>
        <end position="240"/>
    </location>
</feature>
<feature type="transmembrane region" description="Helical" evidence="8">
    <location>
        <begin position="114"/>
        <end position="132"/>
    </location>
</feature>
<evidence type="ECO:0000256" key="1">
    <source>
        <dbReference type="ARBA" id="ARBA00004141"/>
    </source>
</evidence>
<keyword evidence="3" id="KW-0677">Repeat</keyword>
<evidence type="ECO:0000313" key="10">
    <source>
        <dbReference type="EMBL" id="KAJ7305726.1"/>
    </source>
</evidence>
<evidence type="ECO:0000256" key="4">
    <source>
        <dbReference type="ARBA" id="ARBA00022989"/>
    </source>
</evidence>
<keyword evidence="11" id="KW-1185">Reference proteome</keyword>
<evidence type="ECO:0000256" key="2">
    <source>
        <dbReference type="ARBA" id="ARBA00022692"/>
    </source>
</evidence>
<feature type="transmembrane region" description="Helical" evidence="8">
    <location>
        <begin position="12"/>
        <end position="36"/>
    </location>
</feature>
<dbReference type="PROSITE" id="PS51225">
    <property type="entry name" value="MARVEL"/>
    <property type="match status" value="2"/>
</dbReference>
<dbReference type="OrthoDB" id="8737882at2759"/>
<feature type="domain" description="MARVEL" evidence="9">
    <location>
        <begin position="10"/>
        <end position="142"/>
    </location>
</feature>
<dbReference type="GO" id="GO:0016020">
    <property type="term" value="C:membrane"/>
    <property type="evidence" value="ECO:0007669"/>
    <property type="project" value="UniProtKB-SubCell"/>
</dbReference>
<dbReference type="PANTHER" id="PTHR17068">
    <property type="entry name" value="MYELOID-ASSOCIATED DIFFERENTIATION MARKER MYADM FAMILY MEMBER"/>
    <property type="match status" value="1"/>
</dbReference>
<evidence type="ECO:0000259" key="9">
    <source>
        <dbReference type="PROSITE" id="PS51225"/>
    </source>
</evidence>
<dbReference type="InterPro" id="IPR047123">
    <property type="entry name" value="MYADM-like"/>
</dbReference>
<organism evidence="10 11">
    <name type="scientific">Phrynocephalus forsythii</name>
    <dbReference type="NCBI Taxonomy" id="171643"/>
    <lineage>
        <taxon>Eukaryota</taxon>
        <taxon>Metazoa</taxon>
        <taxon>Chordata</taxon>
        <taxon>Craniata</taxon>
        <taxon>Vertebrata</taxon>
        <taxon>Euteleostomi</taxon>
        <taxon>Lepidosauria</taxon>
        <taxon>Squamata</taxon>
        <taxon>Bifurcata</taxon>
        <taxon>Unidentata</taxon>
        <taxon>Episquamata</taxon>
        <taxon>Toxicofera</taxon>
        <taxon>Iguania</taxon>
        <taxon>Acrodonta</taxon>
        <taxon>Agamidae</taxon>
        <taxon>Agaminae</taxon>
        <taxon>Phrynocephalus</taxon>
    </lineage>
</organism>
<reference evidence="10" key="1">
    <citation type="journal article" date="2023" name="DNA Res.">
        <title>Chromosome-level genome assembly of Phrynocephalus forsythii using third-generation DNA sequencing and Hi-C analysis.</title>
        <authorList>
            <person name="Qi Y."/>
            <person name="Zhao W."/>
            <person name="Zhao Y."/>
            <person name="Niu C."/>
            <person name="Cao S."/>
            <person name="Zhang Y."/>
        </authorList>
    </citation>
    <scope>NUCLEOTIDE SEQUENCE</scope>
    <source>
        <tissue evidence="10">Muscle</tissue>
    </source>
</reference>
<comment type="caution">
    <text evidence="10">The sequence shown here is derived from an EMBL/GenBank/DDBJ whole genome shotgun (WGS) entry which is preliminary data.</text>
</comment>
<keyword evidence="4 8" id="KW-1133">Transmembrane helix</keyword>
<dbReference type="Proteomes" id="UP001142489">
    <property type="component" value="Unassembled WGS sequence"/>
</dbReference>
<gene>
    <name evidence="10" type="ORF">JRQ81_010092</name>
</gene>
<accession>A0A9Q1ARJ6</accession>
<dbReference type="Pfam" id="PF01284">
    <property type="entry name" value="MARVEL"/>
    <property type="match status" value="2"/>
</dbReference>
<feature type="transmembrane region" description="Helical" evidence="8">
    <location>
        <begin position="82"/>
        <end position="102"/>
    </location>
</feature>
<feature type="transmembrane region" description="Helical" evidence="8">
    <location>
        <begin position="144"/>
        <end position="169"/>
    </location>
</feature>
<feature type="transmembrane region" description="Helical" evidence="8">
    <location>
        <begin position="181"/>
        <end position="208"/>
    </location>
</feature>
<sequence>MPTLKLNPRSLISPLGIARFFQILLSCTAFSLVAVHQDYYDAYGTWSMFTWCFCFVVSIVVVALELIGLAESLPLSWQDFTSAFSMLAALMIFTTSIVYPSVFIPNRCASERCSYEAAATAMSCFCFLAYAVEVGLTRAKEGEVSSFLASVPGLLKVFEAYVACLIFSLVDVTKSYRSYPGLQWCLAVYCICFIITLLIIILTIGRCLASLPIPLEKTLVGYNVLAVLLYVTAAIIWPIYSFRNTTRPSPCNPLSPACARWNSQLGVTFLSFFNLIAYIVDLVYSSKMAFVTTPA</sequence>
<dbReference type="EMBL" id="JAPFRF010000021">
    <property type="protein sequence ID" value="KAJ7305726.1"/>
    <property type="molecule type" value="Genomic_DNA"/>
</dbReference>
<feature type="transmembrane region" description="Helical" evidence="8">
    <location>
        <begin position="48"/>
        <end position="70"/>
    </location>
</feature>
<evidence type="ECO:0000256" key="8">
    <source>
        <dbReference type="SAM" id="Phobius"/>
    </source>
</evidence>
<evidence type="ECO:0000256" key="6">
    <source>
        <dbReference type="ARBA" id="ARBA00034721"/>
    </source>
</evidence>
<proteinExistence type="inferred from homology"/>
<dbReference type="PANTHER" id="PTHR17068:SF2">
    <property type="entry name" value="MYELOID-ASSOCIATED DIFFERENTIATION MARKER-LIKE"/>
    <property type="match status" value="1"/>
</dbReference>
<dbReference type="AlphaFoldDB" id="A0A9Q1ARJ6"/>
<keyword evidence="5 7" id="KW-0472">Membrane</keyword>
<name>A0A9Q1ARJ6_9SAUR</name>
<evidence type="ECO:0000313" key="11">
    <source>
        <dbReference type="Proteomes" id="UP001142489"/>
    </source>
</evidence>
<evidence type="ECO:0000256" key="5">
    <source>
        <dbReference type="ARBA" id="ARBA00023136"/>
    </source>
</evidence>
<dbReference type="InterPro" id="IPR008253">
    <property type="entry name" value="Marvel"/>
</dbReference>
<keyword evidence="2 7" id="KW-0812">Transmembrane</keyword>
<protein>
    <recommendedName>
        <fullName evidence="9">MARVEL domain-containing protein</fullName>
    </recommendedName>
</protein>
<feature type="domain" description="MARVEL" evidence="9">
    <location>
        <begin position="147"/>
        <end position="290"/>
    </location>
</feature>
<evidence type="ECO:0000256" key="3">
    <source>
        <dbReference type="ARBA" id="ARBA00022737"/>
    </source>
</evidence>